<comment type="caution">
    <text evidence="1">The sequence shown here is derived from an EMBL/GenBank/DDBJ whole genome shotgun (WGS) entry which is preliminary data.</text>
</comment>
<sequence>MEEFDLKQIASGEEKLQNYILKQIKIAPLTVDELLQKCKKDRRHPLIVEENIFYKVVERLIAAEEVYKVGEKNKLSLDLINNQQQELDEYTINEEDDLSLDTDSEATNDFLDKEEDIEEIADEEEEEVLDDLDIGIGEHFLNIESEDQKTLEECPNCGFELAGDEKMCPRCGIELY</sequence>
<name>A0A939BNM3_9FIRM</name>
<accession>A0A939BNM3</accession>
<dbReference type="EMBL" id="JAFBDQ010000001">
    <property type="protein sequence ID" value="MBM7555488.1"/>
    <property type="molecule type" value="Genomic_DNA"/>
</dbReference>
<proteinExistence type="predicted"/>
<dbReference type="AlphaFoldDB" id="A0A939BNM3"/>
<reference evidence="1" key="1">
    <citation type="submission" date="2021-01" db="EMBL/GenBank/DDBJ databases">
        <title>Genomic Encyclopedia of Type Strains, Phase IV (KMG-IV): sequencing the most valuable type-strain genomes for metagenomic binning, comparative biology and taxonomic classification.</title>
        <authorList>
            <person name="Goeker M."/>
        </authorList>
    </citation>
    <scope>NUCLEOTIDE SEQUENCE</scope>
    <source>
        <strain evidence="1">DSM 23230</strain>
    </source>
</reference>
<protein>
    <submittedName>
        <fullName evidence="1">Rubrerythrin</fullName>
    </submittedName>
</protein>
<keyword evidence="2" id="KW-1185">Reference proteome</keyword>
<evidence type="ECO:0000313" key="2">
    <source>
        <dbReference type="Proteomes" id="UP000774000"/>
    </source>
</evidence>
<organism evidence="1 2">
    <name type="scientific">Halanaerobacter jeridensis</name>
    <dbReference type="NCBI Taxonomy" id="706427"/>
    <lineage>
        <taxon>Bacteria</taxon>
        <taxon>Bacillati</taxon>
        <taxon>Bacillota</taxon>
        <taxon>Clostridia</taxon>
        <taxon>Halanaerobiales</taxon>
        <taxon>Halobacteroidaceae</taxon>
        <taxon>Halanaerobacter</taxon>
    </lineage>
</organism>
<gene>
    <name evidence="1" type="ORF">JOC47_000312</name>
</gene>
<dbReference type="Proteomes" id="UP000774000">
    <property type="component" value="Unassembled WGS sequence"/>
</dbReference>
<evidence type="ECO:0000313" key="1">
    <source>
        <dbReference type="EMBL" id="MBM7555488.1"/>
    </source>
</evidence>